<feature type="compositionally biased region" description="Polar residues" evidence="1">
    <location>
        <begin position="95"/>
        <end position="108"/>
    </location>
</feature>
<dbReference type="AlphaFoldDB" id="A0A9X0A4L7"/>
<sequence>MEERKLDQHLTKKVRFDLNEEVFLIPSKWDRLSKCKTTNARIMAGKHKNRTVADRRNDNKGKQNRNRKTQNGSTSGKLASNSEPNGMCSGDINGRPNSTPNIKTNNARKTAPRAKEGNGQCKQQDFYVSS</sequence>
<reference evidence="2" key="1">
    <citation type="submission" date="2023-01" db="EMBL/GenBank/DDBJ databases">
        <title>Genome assembly of the deep-sea coral Lophelia pertusa.</title>
        <authorList>
            <person name="Herrera S."/>
            <person name="Cordes E."/>
        </authorList>
    </citation>
    <scope>NUCLEOTIDE SEQUENCE</scope>
    <source>
        <strain evidence="2">USNM1676648</strain>
        <tissue evidence="2">Polyp</tissue>
    </source>
</reference>
<name>A0A9X0A4L7_9CNID</name>
<comment type="caution">
    <text evidence="2">The sequence shown here is derived from an EMBL/GenBank/DDBJ whole genome shotgun (WGS) entry which is preliminary data.</text>
</comment>
<dbReference type="EMBL" id="MU825398">
    <property type="protein sequence ID" value="KAJ7393366.1"/>
    <property type="molecule type" value="Genomic_DNA"/>
</dbReference>
<dbReference type="OrthoDB" id="5983188at2759"/>
<feature type="region of interest" description="Disordered" evidence="1">
    <location>
        <begin position="40"/>
        <end position="130"/>
    </location>
</feature>
<evidence type="ECO:0000256" key="1">
    <source>
        <dbReference type="SAM" id="MobiDB-lite"/>
    </source>
</evidence>
<protein>
    <submittedName>
        <fullName evidence="2">Uncharacterized protein</fullName>
    </submittedName>
</protein>
<evidence type="ECO:0000313" key="2">
    <source>
        <dbReference type="EMBL" id="KAJ7393366.1"/>
    </source>
</evidence>
<accession>A0A9X0A4L7</accession>
<proteinExistence type="predicted"/>
<organism evidence="2 3">
    <name type="scientific">Desmophyllum pertusum</name>
    <dbReference type="NCBI Taxonomy" id="174260"/>
    <lineage>
        <taxon>Eukaryota</taxon>
        <taxon>Metazoa</taxon>
        <taxon>Cnidaria</taxon>
        <taxon>Anthozoa</taxon>
        <taxon>Hexacorallia</taxon>
        <taxon>Scleractinia</taxon>
        <taxon>Caryophylliina</taxon>
        <taxon>Caryophylliidae</taxon>
        <taxon>Desmophyllum</taxon>
    </lineage>
</organism>
<feature type="compositionally biased region" description="Basic and acidic residues" evidence="1">
    <location>
        <begin position="51"/>
        <end position="61"/>
    </location>
</feature>
<feature type="compositionally biased region" description="Polar residues" evidence="1">
    <location>
        <begin position="69"/>
        <end position="84"/>
    </location>
</feature>
<evidence type="ECO:0000313" key="3">
    <source>
        <dbReference type="Proteomes" id="UP001163046"/>
    </source>
</evidence>
<keyword evidence="3" id="KW-1185">Reference proteome</keyword>
<dbReference type="Proteomes" id="UP001163046">
    <property type="component" value="Unassembled WGS sequence"/>
</dbReference>
<feature type="compositionally biased region" description="Polar residues" evidence="1">
    <location>
        <begin position="120"/>
        <end position="130"/>
    </location>
</feature>
<gene>
    <name evidence="2" type="ORF">OS493_006337</name>
</gene>